<dbReference type="InterPro" id="IPR001539">
    <property type="entry name" value="Peptidase_U32"/>
</dbReference>
<dbReference type="UniPathway" id="UPA00232"/>
<feature type="binding site" evidence="1">
    <location>
        <position position="188"/>
    </location>
    <ligand>
        <name>[4Fe-4S] cluster</name>
        <dbReference type="ChEBI" id="CHEBI:49883"/>
    </ligand>
</feature>
<keyword evidence="1" id="KW-0831">Ubiquinone biosynthesis</keyword>
<comment type="function">
    <text evidence="1">Required for O(2)-independent ubiquinone (coenzyme Q) biosynthesis. Together with UbiU, is essential for the C6-hydroxylation reaction in the oxygen-independent ubiquinone biosynthesis pathway.</text>
</comment>
<evidence type="ECO:0000313" key="3">
    <source>
        <dbReference type="Proteomes" id="UP000241010"/>
    </source>
</evidence>
<comment type="cofactor">
    <cofactor evidence="1">
        <name>[4Fe-4S] cluster</name>
        <dbReference type="ChEBI" id="CHEBI:49883"/>
    </cofactor>
</comment>
<sequence length="298" mass="31569">MDLTLGPIQFFWEAPRIRDFYARIADEAPVARVVLGELVCSKRLPFWQGEIPVAVERLKAAGKEVWLTSLALVTLKRERQLTEELVDAGVGVEISDLTTLAYLPKGTPFSVSPLINVYNIGTLDWLAERGAKRICLPNELPLASAAKLAAAGAERGVAVEVWGFGRQPLAISGRCYHARLHNRSKDSCQFICNADPDGREVDTLDGERFLAVNGVQTLSAATSFAGGEIGALAAAQVSALRLSPQTGNMVALAREFEAAIAAGKAGPALEAAARAAAPGGQLANGYLRGHAGAEWAPA</sequence>
<keyword evidence="1" id="KW-0408">Iron</keyword>
<dbReference type="NCBIfam" id="NF011991">
    <property type="entry name" value="PRK15447.1"/>
    <property type="match status" value="1"/>
</dbReference>
<dbReference type="InterPro" id="IPR043693">
    <property type="entry name" value="UbiV"/>
</dbReference>
<dbReference type="InterPro" id="IPR051454">
    <property type="entry name" value="RNA/ubiquinone_mod_enzymes"/>
</dbReference>
<comment type="pathway">
    <text evidence="1">Cofactor biosynthesis; ubiquinone biosynthesis.</text>
</comment>
<gene>
    <name evidence="1" type="primary">ubiV</name>
    <name evidence="2" type="ORF">C5F48_08800</name>
</gene>
<keyword evidence="1" id="KW-0479">Metal-binding</keyword>
<feature type="binding site" evidence="1">
    <location>
        <position position="40"/>
    </location>
    <ligand>
        <name>[4Fe-4S] cluster</name>
        <dbReference type="ChEBI" id="CHEBI:49883"/>
    </ligand>
</feature>
<name>A0A2T4JW27_9RHOB</name>
<organism evidence="2 3">
    <name type="scientific">Cereibacter changlensis JA139</name>
    <dbReference type="NCBI Taxonomy" id="1188249"/>
    <lineage>
        <taxon>Bacteria</taxon>
        <taxon>Pseudomonadati</taxon>
        <taxon>Pseudomonadota</taxon>
        <taxon>Alphaproteobacteria</taxon>
        <taxon>Rhodobacterales</taxon>
        <taxon>Paracoccaceae</taxon>
        <taxon>Cereibacter</taxon>
    </lineage>
</organism>
<dbReference type="GO" id="GO:0006744">
    <property type="term" value="P:ubiquinone biosynthetic process"/>
    <property type="evidence" value="ECO:0007669"/>
    <property type="project" value="UniProtKB-UniRule"/>
</dbReference>
<evidence type="ECO:0000313" key="2">
    <source>
        <dbReference type="EMBL" id="PTE22118.1"/>
    </source>
</evidence>
<comment type="similarity">
    <text evidence="1">Belongs to the peptidase U32 family. UbiV subfamily.</text>
</comment>
<dbReference type="RefSeq" id="WP_107663536.1">
    <property type="nucleotide sequence ID" value="NZ_PZKG01000029.1"/>
</dbReference>
<evidence type="ECO:0000256" key="1">
    <source>
        <dbReference type="HAMAP-Rule" id="MF_02233"/>
    </source>
</evidence>
<keyword evidence="3" id="KW-1185">Reference proteome</keyword>
<dbReference type="EMBL" id="PZKG01000029">
    <property type="protein sequence ID" value="PTE22118.1"/>
    <property type="molecule type" value="Genomic_DNA"/>
</dbReference>
<accession>A0A2T4JW27</accession>
<proteinExistence type="inferred from homology"/>
<dbReference type="OrthoDB" id="8523349at2"/>
<comment type="caution">
    <text evidence="2">The sequence shown here is derived from an EMBL/GenBank/DDBJ whole genome shotgun (WGS) entry which is preliminary data.</text>
</comment>
<comment type="subunit">
    <text evidence="1">Forms a heterodimer with UbiU.</text>
</comment>
<dbReference type="Pfam" id="PF01136">
    <property type="entry name" value="Peptidase_U32"/>
    <property type="match status" value="1"/>
</dbReference>
<protein>
    <recommendedName>
        <fullName evidence="1">Ubiquinone biosynthesis protein UbiV</fullName>
    </recommendedName>
</protein>
<dbReference type="GO" id="GO:0046872">
    <property type="term" value="F:metal ion binding"/>
    <property type="evidence" value="ECO:0007669"/>
    <property type="project" value="UniProtKB-KW"/>
</dbReference>
<dbReference type="AlphaFoldDB" id="A0A2T4JW27"/>
<keyword evidence="1" id="KW-0004">4Fe-4S</keyword>
<dbReference type="PANTHER" id="PTHR30217">
    <property type="entry name" value="PEPTIDASE U32 FAMILY"/>
    <property type="match status" value="1"/>
</dbReference>
<dbReference type="PANTHER" id="PTHR30217:SF11">
    <property type="entry name" value="UBIQUINONE BIOSYNTHESIS PROTEIN UBIV"/>
    <property type="match status" value="1"/>
</dbReference>
<dbReference type="HAMAP" id="MF_02233">
    <property type="entry name" value="UbiV"/>
    <property type="match status" value="1"/>
</dbReference>
<dbReference type="GO" id="GO:0051539">
    <property type="term" value="F:4 iron, 4 sulfur cluster binding"/>
    <property type="evidence" value="ECO:0007669"/>
    <property type="project" value="UniProtKB-UniRule"/>
</dbReference>
<reference evidence="2 3" key="1">
    <citation type="submission" date="2018-03" db="EMBL/GenBank/DDBJ databases">
        <title>Cereibacter changlensis.</title>
        <authorList>
            <person name="Meyer T.E."/>
            <person name="Miller S."/>
            <person name="Lodha T."/>
            <person name="Gandham S."/>
            <person name="Chintalapati S."/>
            <person name="Chintalapati V.R."/>
        </authorList>
    </citation>
    <scope>NUCLEOTIDE SEQUENCE [LARGE SCALE GENOMIC DNA]</scope>
    <source>
        <strain evidence="2 3">JA139</strain>
    </source>
</reference>
<keyword evidence="1" id="KW-0411">Iron-sulfur</keyword>
<feature type="binding site" evidence="1">
    <location>
        <position position="175"/>
    </location>
    <ligand>
        <name>[4Fe-4S] cluster</name>
        <dbReference type="ChEBI" id="CHEBI:49883"/>
    </ligand>
</feature>
<dbReference type="Proteomes" id="UP000241010">
    <property type="component" value="Unassembled WGS sequence"/>
</dbReference>
<feature type="binding site" evidence="1">
    <location>
        <position position="192"/>
    </location>
    <ligand>
        <name>[4Fe-4S] cluster</name>
        <dbReference type="ChEBI" id="CHEBI:49883"/>
    </ligand>
</feature>